<evidence type="ECO:0000256" key="13">
    <source>
        <dbReference type="ARBA" id="ARBA00023329"/>
    </source>
</evidence>
<evidence type="ECO:0000256" key="8">
    <source>
        <dbReference type="ARBA" id="ARBA00023018"/>
    </source>
</evidence>
<comment type="subunit">
    <text evidence="16">Homodimer. Can form oligomers with SYN2. Interacts with CAPON. Forms a ternary complex with NOS1. Isoform Ib interacts with PRNP.</text>
</comment>
<evidence type="ECO:0000259" key="17">
    <source>
        <dbReference type="Pfam" id="PF02750"/>
    </source>
</evidence>
<dbReference type="InterPro" id="IPR020898">
    <property type="entry name" value="Synapsin_ATP-bd_dom"/>
</dbReference>
<evidence type="ECO:0000256" key="4">
    <source>
        <dbReference type="ARBA" id="ARBA00017852"/>
    </source>
</evidence>
<feature type="non-terminal residue" evidence="18">
    <location>
        <position position="254"/>
    </location>
</feature>
<keyword evidence="6" id="KW-0597">Phosphoprotein</keyword>
<dbReference type="GO" id="GO:0007269">
    <property type="term" value="P:neurotransmitter secretion"/>
    <property type="evidence" value="ECO:0007669"/>
    <property type="project" value="InterPro"/>
</dbReference>
<dbReference type="EMBL" id="SWJQ01001495">
    <property type="protein sequence ID" value="TRZ08083.1"/>
    <property type="molecule type" value="Genomic_DNA"/>
</dbReference>
<accession>A0A8K1DBH3</accession>
<dbReference type="GO" id="GO:0030672">
    <property type="term" value="C:synaptic vesicle membrane"/>
    <property type="evidence" value="ECO:0007669"/>
    <property type="project" value="TreeGrafter"/>
</dbReference>
<evidence type="ECO:0000256" key="14">
    <source>
        <dbReference type="ARBA" id="ARBA00029646"/>
    </source>
</evidence>
<dbReference type="OrthoDB" id="9219143at2759"/>
<evidence type="ECO:0000256" key="11">
    <source>
        <dbReference type="ARBA" id="ARBA00023203"/>
    </source>
</evidence>
<keyword evidence="10" id="KW-0325">Glycoprotein</keyword>
<dbReference type="AlphaFoldDB" id="A0A8K1DBH3"/>
<dbReference type="Pfam" id="PF02750">
    <property type="entry name" value="Synapsin_C"/>
    <property type="match status" value="1"/>
</dbReference>
<dbReference type="PANTHER" id="PTHR10841:SF24">
    <property type="entry name" value="SYNAPSIN-1"/>
    <property type="match status" value="1"/>
</dbReference>
<dbReference type="GO" id="GO:0005794">
    <property type="term" value="C:Golgi apparatus"/>
    <property type="evidence" value="ECO:0007669"/>
    <property type="project" value="UniProtKB-SubCell"/>
</dbReference>
<evidence type="ECO:0000256" key="16">
    <source>
        <dbReference type="ARBA" id="ARBA00046960"/>
    </source>
</evidence>
<sequence>MGGARAGALLRAEPPGTQKLRVQRIGDQYRALRWSLGGGDTAGEGPQVEPVALSPRHRGWVDACAGLFGGVDICGVEALRGPDGQEHIVQVLGSWLPLLGPGAAEDRSRIVELVLERMREELPRPRSPSPARPLPQLVAGGQFRVVKEPLGFLKLLEWVYFEAPSCGAGPPERVFLVGDHSSAAQFFVTVGVGSFLYAPAALGGYLFAPQAYRAGGRAPRIDLGVTTTLTFNGLVNSRGDFGLGFGVFGVSGSS</sequence>
<proteinExistence type="inferred from homology"/>
<dbReference type="PANTHER" id="PTHR10841">
    <property type="entry name" value="SYNAPSIN"/>
    <property type="match status" value="1"/>
</dbReference>
<dbReference type="Gene3D" id="3.30.470.20">
    <property type="entry name" value="ATP-grasp fold, B domain"/>
    <property type="match status" value="1"/>
</dbReference>
<protein>
    <recommendedName>
        <fullName evidence="4">Synapsin-1</fullName>
    </recommendedName>
    <alternativeName>
        <fullName evidence="14">Synapsin I</fullName>
    </alternativeName>
</protein>
<keyword evidence="9" id="KW-0333">Golgi apparatus</keyword>
<evidence type="ECO:0000256" key="9">
    <source>
        <dbReference type="ARBA" id="ARBA00023034"/>
    </source>
</evidence>
<evidence type="ECO:0000256" key="1">
    <source>
        <dbReference type="ARBA" id="ARBA00004234"/>
    </source>
</evidence>
<feature type="domain" description="Synapsin ATP-binding" evidence="17">
    <location>
        <begin position="19"/>
        <end position="119"/>
    </location>
</feature>
<keyword evidence="11" id="KW-0009">Actin-binding</keyword>
<comment type="subcellular location">
    <subcellularLocation>
        <location evidence="1">Cytoplasmic vesicle</location>
        <location evidence="1">Secretory vesicle</location>
        <location evidence="1">Synaptic vesicle</location>
    </subcellularLocation>
    <subcellularLocation>
        <location evidence="2">Golgi apparatus</location>
    </subcellularLocation>
    <subcellularLocation>
        <location evidence="15">Presynapse</location>
    </subcellularLocation>
</comment>
<keyword evidence="7" id="KW-0677">Repeat</keyword>
<keyword evidence="5" id="KW-0488">Methylation</keyword>
<evidence type="ECO:0000256" key="6">
    <source>
        <dbReference type="ARBA" id="ARBA00022553"/>
    </source>
</evidence>
<comment type="caution">
    <text evidence="18">The sequence shown here is derived from an EMBL/GenBank/DDBJ whole genome shotgun (WGS) entry which is preliminary data.</text>
</comment>
<dbReference type="Proteomes" id="UP000796761">
    <property type="component" value="Unassembled WGS sequence"/>
</dbReference>
<evidence type="ECO:0000256" key="12">
    <source>
        <dbReference type="ARBA" id="ARBA00023273"/>
    </source>
</evidence>
<dbReference type="InterPro" id="IPR001359">
    <property type="entry name" value="Synapsin"/>
</dbReference>
<name>A0A8K1DBH3_9PASS</name>
<gene>
    <name evidence="18" type="ORF">HGM15179_019025</name>
</gene>
<keyword evidence="13" id="KW-0968">Cytoplasmic vesicle</keyword>
<evidence type="ECO:0000256" key="15">
    <source>
        <dbReference type="ARBA" id="ARBA00034106"/>
    </source>
</evidence>
<evidence type="ECO:0000313" key="19">
    <source>
        <dbReference type="Proteomes" id="UP000796761"/>
    </source>
</evidence>
<evidence type="ECO:0000313" key="18">
    <source>
        <dbReference type="EMBL" id="TRZ08083.1"/>
    </source>
</evidence>
<evidence type="ECO:0000256" key="2">
    <source>
        <dbReference type="ARBA" id="ARBA00004555"/>
    </source>
</evidence>
<comment type="similarity">
    <text evidence="3">Belongs to the synapsin family.</text>
</comment>
<evidence type="ECO:0000256" key="10">
    <source>
        <dbReference type="ARBA" id="ARBA00023180"/>
    </source>
</evidence>
<reference evidence="18" key="1">
    <citation type="submission" date="2019-04" db="EMBL/GenBank/DDBJ databases">
        <title>Genome assembly of Zosterops borbonicus 15179.</title>
        <authorList>
            <person name="Leroy T."/>
            <person name="Anselmetti Y."/>
            <person name="Tilak M.-K."/>
            <person name="Nabholz B."/>
        </authorList>
    </citation>
    <scope>NUCLEOTIDE SEQUENCE</scope>
    <source>
        <strain evidence="18">HGM_15179</strain>
        <tissue evidence="18">Muscle</tissue>
    </source>
</reference>
<dbReference type="GO" id="GO:0003779">
    <property type="term" value="F:actin binding"/>
    <property type="evidence" value="ECO:0007669"/>
    <property type="project" value="UniProtKB-KW"/>
</dbReference>
<keyword evidence="12" id="KW-0966">Cell projection</keyword>
<dbReference type="PRINTS" id="PR01368">
    <property type="entry name" value="SYNAPSIN"/>
</dbReference>
<organism evidence="18 19">
    <name type="scientific">Zosterops borbonicus</name>
    <dbReference type="NCBI Taxonomy" id="364589"/>
    <lineage>
        <taxon>Eukaryota</taxon>
        <taxon>Metazoa</taxon>
        <taxon>Chordata</taxon>
        <taxon>Craniata</taxon>
        <taxon>Vertebrata</taxon>
        <taxon>Euteleostomi</taxon>
        <taxon>Archelosauria</taxon>
        <taxon>Archosauria</taxon>
        <taxon>Dinosauria</taxon>
        <taxon>Saurischia</taxon>
        <taxon>Theropoda</taxon>
        <taxon>Coelurosauria</taxon>
        <taxon>Aves</taxon>
        <taxon>Neognathae</taxon>
        <taxon>Neoaves</taxon>
        <taxon>Telluraves</taxon>
        <taxon>Australaves</taxon>
        <taxon>Passeriformes</taxon>
        <taxon>Sylvioidea</taxon>
        <taxon>Zosteropidae</taxon>
        <taxon>Zosterops</taxon>
    </lineage>
</organism>
<keyword evidence="8" id="KW-0770">Synapse</keyword>
<evidence type="ECO:0000256" key="7">
    <source>
        <dbReference type="ARBA" id="ARBA00022737"/>
    </source>
</evidence>
<evidence type="ECO:0000256" key="5">
    <source>
        <dbReference type="ARBA" id="ARBA00022481"/>
    </source>
</evidence>
<keyword evidence="19" id="KW-1185">Reference proteome</keyword>
<dbReference type="SUPFAM" id="SSF56059">
    <property type="entry name" value="Glutathione synthetase ATP-binding domain-like"/>
    <property type="match status" value="1"/>
</dbReference>
<evidence type="ECO:0000256" key="3">
    <source>
        <dbReference type="ARBA" id="ARBA00008243"/>
    </source>
</evidence>